<comment type="subcellular location">
    <subcellularLocation>
        <location evidence="1">Nucleus</location>
    </subcellularLocation>
</comment>
<dbReference type="GO" id="GO:0042797">
    <property type="term" value="P:tRNA transcription by RNA polymerase III"/>
    <property type="evidence" value="ECO:0007669"/>
    <property type="project" value="TreeGrafter"/>
</dbReference>
<feature type="compositionally biased region" description="Basic and acidic residues" evidence="5">
    <location>
        <begin position="454"/>
        <end position="464"/>
    </location>
</feature>
<keyword evidence="4" id="KW-0539">Nucleus</keyword>
<feature type="compositionally biased region" description="Polar residues" evidence="5">
    <location>
        <begin position="108"/>
        <end position="121"/>
    </location>
</feature>
<feature type="region of interest" description="Disordered" evidence="5">
    <location>
        <begin position="409"/>
        <end position="473"/>
    </location>
</feature>
<keyword evidence="2" id="KW-0240">DNA-directed RNA polymerase</keyword>
<keyword evidence="7" id="KW-1185">Reference proteome</keyword>
<feature type="region of interest" description="Disordered" evidence="5">
    <location>
        <begin position="106"/>
        <end position="161"/>
    </location>
</feature>
<accession>A0A8H3IAI5</accession>
<dbReference type="PANTHER" id="PTHR13408:SF0">
    <property type="entry name" value="DNA-DIRECTED RNA POLYMERASE III SUBUNIT RPC4"/>
    <property type="match status" value="1"/>
</dbReference>
<sequence>MSSTGDAGGGRGRKSDKYQPKSSARRSEIERTKQEQAESSKQRQRQLEATRVTNRARERGNHGRGRGNNQFRGGLSGWRSESRATGFLGEALSNPTEILDLVPESVSELETVSTRRSQAQQDPIPKSAPGNKKKPKNSTAEALSEPRMKEEAPEASNEDGDTKMIDAEIMEQRKGINIDDLAYNNLISDDEERYDNDGKERKALYPVRLKRKPHVERKITIDTTASSKHAEQIRQEAIAKGVSVSDIRMTIDDAGVRLVNTADIENQGKRTKQEDKQQTNADQSVKTEEDIKPRISTGRRSTCTRGSKTREYVELSDDDIPDTLLQESRHQQRKQPLFSKPIIQTPEDHEEWGRHLADVKAIAEELGNDDGNGQNMSKTVASKQKESKSRRDNKVYLLQLPPFMPYLRSPSDVALDEPADRTSTTELHSQSTPGLDKGKTPARSQADNRGTTVKVEDDAREIERNVPSVPESSFNASIKPNYKGPVGTLTVYESGATALDWGGIEFQLERGMGSMLQETLLVDDDLKVANSMSQVVASFIVKPNWDSLLDADS</sequence>
<evidence type="ECO:0000313" key="6">
    <source>
        <dbReference type="EMBL" id="CAF9906399.1"/>
    </source>
</evidence>
<feature type="compositionally biased region" description="Polar residues" evidence="5">
    <location>
        <begin position="442"/>
        <end position="451"/>
    </location>
</feature>
<feature type="region of interest" description="Disordered" evidence="5">
    <location>
        <begin position="1"/>
        <end position="80"/>
    </location>
</feature>
<dbReference type="InterPro" id="IPR007811">
    <property type="entry name" value="RPC4"/>
</dbReference>
<proteinExistence type="predicted"/>
<dbReference type="OrthoDB" id="5836119at2759"/>
<dbReference type="EMBL" id="CAJPDQ010000003">
    <property type="protein sequence ID" value="CAF9906399.1"/>
    <property type="molecule type" value="Genomic_DNA"/>
</dbReference>
<feature type="compositionally biased region" description="Polar residues" evidence="5">
    <location>
        <begin position="371"/>
        <end position="382"/>
    </location>
</feature>
<feature type="compositionally biased region" description="Basic and acidic residues" evidence="5">
    <location>
        <begin position="383"/>
        <end position="393"/>
    </location>
</feature>
<evidence type="ECO:0000256" key="1">
    <source>
        <dbReference type="ARBA" id="ARBA00004123"/>
    </source>
</evidence>
<evidence type="ECO:0000256" key="5">
    <source>
        <dbReference type="SAM" id="MobiDB-lite"/>
    </source>
</evidence>
<feature type="compositionally biased region" description="Basic and acidic residues" evidence="5">
    <location>
        <begin position="13"/>
        <end position="48"/>
    </location>
</feature>
<feature type="compositionally biased region" description="Gly residues" evidence="5">
    <location>
        <begin position="1"/>
        <end position="10"/>
    </location>
</feature>
<evidence type="ECO:0000256" key="3">
    <source>
        <dbReference type="ARBA" id="ARBA00023163"/>
    </source>
</evidence>
<evidence type="ECO:0000313" key="7">
    <source>
        <dbReference type="Proteomes" id="UP000664169"/>
    </source>
</evidence>
<name>A0A8H3IAI5_9LECA</name>
<comment type="caution">
    <text evidence="6">The sequence shown here is derived from an EMBL/GenBank/DDBJ whole genome shotgun (WGS) entry which is preliminary data.</text>
</comment>
<evidence type="ECO:0000256" key="2">
    <source>
        <dbReference type="ARBA" id="ARBA00022478"/>
    </source>
</evidence>
<reference evidence="6" key="1">
    <citation type="submission" date="2021-03" db="EMBL/GenBank/DDBJ databases">
        <authorList>
            <person name="Tagirdzhanova G."/>
        </authorList>
    </citation>
    <scope>NUCLEOTIDE SEQUENCE</scope>
</reference>
<feature type="compositionally biased region" description="Polar residues" evidence="5">
    <location>
        <begin position="421"/>
        <end position="433"/>
    </location>
</feature>
<gene>
    <name evidence="6" type="ORF">GOMPHAMPRED_004692</name>
</gene>
<protein>
    <submittedName>
        <fullName evidence="6">Uncharacterized protein</fullName>
    </submittedName>
</protein>
<evidence type="ECO:0000256" key="4">
    <source>
        <dbReference type="ARBA" id="ARBA00023242"/>
    </source>
</evidence>
<feature type="region of interest" description="Disordered" evidence="5">
    <location>
        <begin position="267"/>
        <end position="320"/>
    </location>
</feature>
<dbReference type="Pfam" id="PF05132">
    <property type="entry name" value="RNA_pol_Rpc4"/>
    <property type="match status" value="1"/>
</dbReference>
<dbReference type="PANTHER" id="PTHR13408">
    <property type="entry name" value="DNA-DIRECTED RNA POLYMERASE III"/>
    <property type="match status" value="1"/>
</dbReference>
<feature type="compositionally biased region" description="Basic and acidic residues" evidence="5">
    <location>
        <begin position="267"/>
        <end position="277"/>
    </location>
</feature>
<dbReference type="Proteomes" id="UP000664169">
    <property type="component" value="Unassembled WGS sequence"/>
</dbReference>
<organism evidence="6 7">
    <name type="scientific">Gomphillus americanus</name>
    <dbReference type="NCBI Taxonomy" id="1940652"/>
    <lineage>
        <taxon>Eukaryota</taxon>
        <taxon>Fungi</taxon>
        <taxon>Dikarya</taxon>
        <taxon>Ascomycota</taxon>
        <taxon>Pezizomycotina</taxon>
        <taxon>Lecanoromycetes</taxon>
        <taxon>OSLEUM clade</taxon>
        <taxon>Ostropomycetidae</taxon>
        <taxon>Ostropales</taxon>
        <taxon>Graphidaceae</taxon>
        <taxon>Gomphilloideae</taxon>
        <taxon>Gomphillus</taxon>
    </lineage>
</organism>
<dbReference type="GO" id="GO:0005666">
    <property type="term" value="C:RNA polymerase III complex"/>
    <property type="evidence" value="ECO:0007669"/>
    <property type="project" value="InterPro"/>
</dbReference>
<dbReference type="AlphaFoldDB" id="A0A8H3IAI5"/>
<keyword evidence="3" id="KW-0804">Transcription</keyword>
<dbReference type="GO" id="GO:0003677">
    <property type="term" value="F:DNA binding"/>
    <property type="evidence" value="ECO:0007669"/>
    <property type="project" value="InterPro"/>
</dbReference>
<feature type="region of interest" description="Disordered" evidence="5">
    <location>
        <begin position="365"/>
        <end position="393"/>
    </location>
</feature>